<organism evidence="1">
    <name type="scientific">Fusarium oxysporum f. sp. pisi HDV247</name>
    <dbReference type="NCBI Taxonomy" id="1080344"/>
    <lineage>
        <taxon>Eukaryota</taxon>
        <taxon>Fungi</taxon>
        <taxon>Dikarya</taxon>
        <taxon>Ascomycota</taxon>
        <taxon>Pezizomycotina</taxon>
        <taxon>Sordariomycetes</taxon>
        <taxon>Hypocreomycetidae</taxon>
        <taxon>Hypocreales</taxon>
        <taxon>Nectriaceae</taxon>
        <taxon>Fusarium</taxon>
        <taxon>Fusarium oxysporum species complex</taxon>
    </lineage>
</organism>
<dbReference type="AlphaFoldDB" id="W9PPT6"/>
<proteinExistence type="predicted"/>
<evidence type="ECO:0000313" key="1">
    <source>
        <dbReference type="EMBL" id="EXA41755.1"/>
    </source>
</evidence>
<reference evidence="1" key="2">
    <citation type="submission" date="2012-05" db="EMBL/GenBank/DDBJ databases">
        <title>Annotation of the Genome Sequence of Fusarium oxysporum HDV247.</title>
        <authorList>
            <consortium name="The Broad Institute Genomics Platform"/>
            <person name="Ma L.-J."/>
            <person name="Corby-Kistler H."/>
            <person name="Broz K."/>
            <person name="Gale L.R."/>
            <person name="Jonkers W."/>
            <person name="O'Donnell K."/>
            <person name="Ploetz R."/>
            <person name="Steinberg C."/>
            <person name="Schwartz D.C."/>
            <person name="VanEtten H."/>
            <person name="Zhou S."/>
            <person name="Young S.K."/>
            <person name="Zeng Q."/>
            <person name="Gargeya S."/>
            <person name="Fitzgerald M."/>
            <person name="Abouelleil A."/>
            <person name="Alvarado L."/>
            <person name="Chapman S.B."/>
            <person name="Gainer-Dewar J."/>
            <person name="Goldberg J."/>
            <person name="Griggs A."/>
            <person name="Gujja S."/>
            <person name="Hansen M."/>
            <person name="Howarth C."/>
            <person name="Imamovic A."/>
            <person name="Ireland A."/>
            <person name="Larimer J."/>
            <person name="McCowan C."/>
            <person name="Murphy C."/>
            <person name="Pearson M."/>
            <person name="Poon T.W."/>
            <person name="Priest M."/>
            <person name="Roberts A."/>
            <person name="Saif S."/>
            <person name="Shea T."/>
            <person name="Sykes S."/>
            <person name="Wortman J."/>
            <person name="Nusbaum C."/>
            <person name="Birren B."/>
        </authorList>
    </citation>
    <scope>NUCLEOTIDE SEQUENCE</scope>
    <source>
        <strain evidence="1">HDV247</strain>
    </source>
</reference>
<protein>
    <submittedName>
        <fullName evidence="1">Uncharacterized protein</fullName>
    </submittedName>
</protein>
<name>W9PPT6_FUSOX</name>
<reference evidence="1" key="1">
    <citation type="submission" date="2011-10" db="EMBL/GenBank/DDBJ databases">
        <title>The Genome Sequence of Fusarium oxysporum HDV247.</title>
        <authorList>
            <consortium name="The Broad Institute Genome Sequencing Platform"/>
            <person name="Ma L.-J."/>
            <person name="Gale L.R."/>
            <person name="Schwartz D.C."/>
            <person name="Zhou S."/>
            <person name="Corby-Kistler H."/>
            <person name="Young S.K."/>
            <person name="Zeng Q."/>
            <person name="Gargeya S."/>
            <person name="Fitzgerald M."/>
            <person name="Haas B."/>
            <person name="Abouelleil A."/>
            <person name="Alvarado L."/>
            <person name="Arachchi H.M."/>
            <person name="Berlin A."/>
            <person name="Brown A."/>
            <person name="Chapman S.B."/>
            <person name="Chen Z."/>
            <person name="Dunbar C."/>
            <person name="Freedman E."/>
            <person name="Gearin G."/>
            <person name="Goldberg J."/>
            <person name="Griggs A."/>
            <person name="Gujja S."/>
            <person name="Heiman D."/>
            <person name="Howarth C."/>
            <person name="Larson L."/>
            <person name="Lui A."/>
            <person name="MacDonald P.J.P."/>
            <person name="Montmayeur A."/>
            <person name="Murphy C."/>
            <person name="Neiman D."/>
            <person name="Pearson M."/>
            <person name="Priest M."/>
            <person name="Roberts A."/>
            <person name="Saif S."/>
            <person name="Shea T."/>
            <person name="Shenoy N."/>
            <person name="Sisk P."/>
            <person name="Stolte C."/>
            <person name="Sykes S."/>
            <person name="Wortman J."/>
            <person name="Nusbaum C."/>
            <person name="Birren B."/>
        </authorList>
    </citation>
    <scope>NUCLEOTIDE SEQUENCE [LARGE SCALE GENOMIC DNA]</scope>
    <source>
        <strain evidence="1">HDV247</strain>
    </source>
</reference>
<dbReference type="EMBL" id="JH650972">
    <property type="protein sequence ID" value="EXA41755.1"/>
    <property type="molecule type" value="Genomic_DNA"/>
</dbReference>
<dbReference type="HOGENOM" id="CLU_3191365_0_0_1"/>
<gene>
    <name evidence="1" type="ORF">FOVG_07212</name>
</gene>
<accession>W9PPT6</accession>
<sequence>MSFIICEDRNRFSSFHGPSIIFREPRKRMSDEIAGVRKFCHTQRAS</sequence>
<dbReference type="Proteomes" id="UP000030751">
    <property type="component" value="Unassembled WGS sequence"/>
</dbReference>